<sequence length="155" mass="17867">MTNLGDAFPKGFMKAFAANRALKVSDVIYLHCDFTTPQKYKYMVVCCCEPLLVLLINSEISPYINTRPDLLACQVDILQGDHDFLEYDSFVNCIEAHQAFELETIKAKIEVNYQRIIKGSVIDYCMREVYQAVARSKPMKRSHKRLILEALSEYQ</sequence>
<protein>
    <submittedName>
        <fullName evidence="1">Uncharacterized protein</fullName>
    </submittedName>
</protein>
<dbReference type="AlphaFoldDB" id="A0AAW3YXG7"/>
<reference evidence="1" key="2">
    <citation type="journal article" date="2024" name="Toxins">
        <title>Genome Sequence Analysis of Native Xenorhabdus Strains Isolated from Entomopathogenic Nematodes in Argentina.</title>
        <authorList>
            <person name="Palma L."/>
            <person name="Frizzo L."/>
            <person name="Kaiser S."/>
            <person name="Berry C."/>
            <person name="Caballero P."/>
            <person name="Bode H.B."/>
            <person name="Del Valle E.E."/>
        </authorList>
    </citation>
    <scope>NUCLEOTIDE SEQUENCE</scope>
    <source>
        <strain evidence="1">M</strain>
    </source>
</reference>
<comment type="caution">
    <text evidence="1">The sequence shown here is derived from an EMBL/GenBank/DDBJ whole genome shotgun (WGS) entry which is preliminary data.</text>
</comment>
<dbReference type="RefSeq" id="WP_323869188.1">
    <property type="nucleotide sequence ID" value="NZ_JACXBF010000292.1"/>
</dbReference>
<dbReference type="Proteomes" id="UP001193920">
    <property type="component" value="Unassembled WGS sequence"/>
</dbReference>
<name>A0AAW3YXG7_9GAMM</name>
<gene>
    <name evidence="1" type="ORF">ID854_13380</name>
</gene>
<evidence type="ECO:0000313" key="1">
    <source>
        <dbReference type="EMBL" id="MBD2801422.1"/>
    </source>
</evidence>
<dbReference type="EMBL" id="JACXBF010000292">
    <property type="protein sequence ID" value="MBD2801422.1"/>
    <property type="molecule type" value="Genomic_DNA"/>
</dbReference>
<reference evidence="1" key="1">
    <citation type="submission" date="2020-09" db="EMBL/GenBank/DDBJ databases">
        <authorList>
            <person name="Palma L."/>
            <person name="Caballero P."/>
            <person name="Berry C."/>
            <person name="Del Valle E."/>
        </authorList>
    </citation>
    <scope>NUCLEOTIDE SEQUENCE</scope>
    <source>
        <strain evidence="1">M</strain>
    </source>
</reference>
<organism evidence="1">
    <name type="scientific">Xenorhabdus szentirmaii</name>
    <dbReference type="NCBI Taxonomy" id="290112"/>
    <lineage>
        <taxon>Bacteria</taxon>
        <taxon>Pseudomonadati</taxon>
        <taxon>Pseudomonadota</taxon>
        <taxon>Gammaproteobacteria</taxon>
        <taxon>Enterobacterales</taxon>
        <taxon>Morganellaceae</taxon>
        <taxon>Xenorhabdus</taxon>
    </lineage>
</organism>
<proteinExistence type="predicted"/>
<accession>A0AAW3YXG7</accession>